<dbReference type="GO" id="GO:0005886">
    <property type="term" value="C:plasma membrane"/>
    <property type="evidence" value="ECO:0007669"/>
    <property type="project" value="TreeGrafter"/>
</dbReference>
<dbReference type="GO" id="GO:0005737">
    <property type="term" value="C:cytoplasm"/>
    <property type="evidence" value="ECO:0007669"/>
    <property type="project" value="TreeGrafter"/>
</dbReference>
<dbReference type="FunFam" id="1.20.1410.10:FF:000001">
    <property type="entry name" value="Talin 2"/>
    <property type="match status" value="1"/>
</dbReference>
<dbReference type="Gene3D" id="1.20.120.230">
    <property type="entry name" value="Alpha-catenin/vinculin-like"/>
    <property type="match status" value="5"/>
</dbReference>
<dbReference type="Pfam" id="PF09141">
    <property type="entry name" value="Talin_middle"/>
    <property type="match status" value="1"/>
</dbReference>
<evidence type="ECO:0000313" key="8">
    <source>
        <dbReference type="EMBL" id="GMR53179.1"/>
    </source>
</evidence>
<dbReference type="Pfam" id="PF25177">
    <property type="entry name" value="Talin_VBS2"/>
    <property type="match status" value="1"/>
</dbReference>
<dbReference type="InterPro" id="IPR035964">
    <property type="entry name" value="I/LWEQ_dom_sf"/>
</dbReference>
<evidence type="ECO:0000259" key="6">
    <source>
        <dbReference type="PROSITE" id="PS50057"/>
    </source>
</evidence>
<dbReference type="Gene3D" id="1.20.1420.10">
    <property type="entry name" value="Talin, central domain"/>
    <property type="match status" value="6"/>
</dbReference>
<dbReference type="InterPro" id="IPR057346">
    <property type="entry name" value="Talin1/2_VBS2"/>
</dbReference>
<dbReference type="SUPFAM" id="SSF50729">
    <property type="entry name" value="PH domain-like"/>
    <property type="match status" value="1"/>
</dbReference>
<dbReference type="SMART" id="SM00295">
    <property type="entry name" value="B41"/>
    <property type="match status" value="1"/>
</dbReference>
<dbReference type="InterPro" id="IPR019749">
    <property type="entry name" value="Band_41_domain"/>
</dbReference>
<evidence type="ECO:0000256" key="3">
    <source>
        <dbReference type="ARBA" id="ARBA00023212"/>
    </source>
</evidence>
<evidence type="ECO:0000256" key="1">
    <source>
        <dbReference type="ARBA" id="ARBA00004245"/>
    </source>
</evidence>
<dbReference type="InterPro" id="IPR019747">
    <property type="entry name" value="FERM_CS"/>
</dbReference>
<evidence type="ECO:0000256" key="4">
    <source>
        <dbReference type="SAM" id="Coils"/>
    </source>
</evidence>
<feature type="domain" description="FERM" evidence="6">
    <location>
        <begin position="105"/>
        <end position="440"/>
    </location>
</feature>
<dbReference type="InterPro" id="IPR036476">
    <property type="entry name" value="Talin_cent_sf"/>
</dbReference>
<dbReference type="InterPro" id="IPR015224">
    <property type="entry name" value="Talin_cent"/>
</dbReference>
<dbReference type="SUPFAM" id="SSF47031">
    <property type="entry name" value="Second domain of FERM"/>
    <property type="match status" value="1"/>
</dbReference>
<dbReference type="PANTHER" id="PTHR19981">
    <property type="entry name" value="TALIN"/>
    <property type="match status" value="1"/>
</dbReference>
<dbReference type="Gene3D" id="1.20.1410.10">
    <property type="entry name" value="I/LWEQ domain"/>
    <property type="match status" value="1"/>
</dbReference>
<dbReference type="GO" id="GO:0005200">
    <property type="term" value="F:structural constituent of cytoskeleton"/>
    <property type="evidence" value="ECO:0007669"/>
    <property type="project" value="InterPro"/>
</dbReference>
<dbReference type="Gene3D" id="1.20.80.10">
    <property type="match status" value="1"/>
</dbReference>
<dbReference type="CDD" id="cd14473">
    <property type="entry name" value="FERM_B-lobe"/>
    <property type="match status" value="1"/>
</dbReference>
<dbReference type="InterPro" id="IPR054060">
    <property type="entry name" value="TLN1-like_RS"/>
</dbReference>
<dbReference type="InterPro" id="IPR035963">
    <property type="entry name" value="FERM_2"/>
</dbReference>
<dbReference type="PROSITE" id="PS50945">
    <property type="entry name" value="I_LWEQ"/>
    <property type="match status" value="1"/>
</dbReference>
<dbReference type="InterPro" id="IPR000299">
    <property type="entry name" value="FERM_domain"/>
</dbReference>
<dbReference type="SUPFAM" id="SSF109885">
    <property type="entry name" value="I/LWEQ domain"/>
    <property type="match status" value="3"/>
</dbReference>
<dbReference type="CDD" id="cd17089">
    <property type="entry name" value="FERM_F0_TLN"/>
    <property type="match status" value="1"/>
</dbReference>
<dbReference type="Gene3D" id="2.30.29.30">
    <property type="entry name" value="Pleckstrin-homology domain (PH domain)/Phosphotyrosine-binding domain (PTB)"/>
    <property type="match status" value="1"/>
</dbReference>
<comment type="caution">
    <text evidence="8">The sequence shown here is derived from an EMBL/GenBank/DDBJ whole genome shotgun (WGS) entry which is preliminary data.</text>
</comment>
<feature type="non-terminal residue" evidence="8">
    <location>
        <position position="1"/>
    </location>
</feature>
<dbReference type="Proteomes" id="UP001328107">
    <property type="component" value="Unassembled WGS sequence"/>
</dbReference>
<dbReference type="InterPro" id="IPR002558">
    <property type="entry name" value="ILWEQ_dom"/>
</dbReference>
<dbReference type="InterPro" id="IPR036723">
    <property type="entry name" value="Alpha-catenin/vinculin-like_sf"/>
</dbReference>
<dbReference type="InterPro" id="IPR049108">
    <property type="entry name" value="Talin_R4"/>
</dbReference>
<keyword evidence="3" id="KW-0206">Cytoskeleton</keyword>
<proteinExistence type="predicted"/>
<dbReference type="SMART" id="SM01244">
    <property type="entry name" value="IRS"/>
    <property type="match status" value="1"/>
</dbReference>
<sequence>VPKIFGRGEIPSPENWPRMGVITLNVLSTERGTKKTMQLEPSMLVFDACKIIREKMGLNDTNPNEYGLFRVDDDPTRCVWMENGRSLEHYLLRNQDTIEYRRKMRNLRVRMLDNSVKTAVVDESQPVGQLMLTVCGKIGISNYEEYSLVRESPNQNGRSTMDLRTERVKTMDGYGGKGEKIPLSGTLGRRKEKNMEQLRQKLQTDEELNWVDHGKTLREQGIGEEETLLLRRKYFFSDTNVDSRDPVQLNLLYVQCRDGVLRGLHPVNKETACELGALQCQVQYGDFPENKPKFFIEARDVLPKEYAKQKENEKKVIQMYRELMGTGDLDAKSKYVHLCKGLNTYGVTFFLVKEKLKGKNKLVPRLLGVNKESVMRVDEKTKEVLKEWPLEQVRKWAPTPRSFTLDFGDYTDGFYTVQTADGEKIAQLIGGYIDIIIKKKKIRDHLGIEGDEGSTMLEDVVTPARATLVSHGTIGSGQHARDGHVALPGVLRSAASTPHGYGINGAQYGAVSGQVINQHVSRSQRAHIQDPKERAQRALIGTIEATIRAVEEAEEEMQKEPHIELPRFPDDAASRRLIDDEIENGKERVNERLAAMGAATAQVVQWTAVKEEYDDRVGTAIATIGSNMPEVGRDVRDLGAYMPEQRRGDLVDATRKLCRSFGDFLDAVNPENDENRTTVLAAASRVGDHSRHVITTIEEETTIQTTFTDGLMQKAKDVASSTAKLVQSAKTISTACQEPELTEKVIQSATKTAFATSQLVACTRVVAPTIDSEACQQQLTSAAKEVARSVEQLLHDANGACRYDPNEEQARKNLGDIHTAARQVSTALSGLLGHIKTNPKLSSETNQYSDEYERVLRSSNQLITHQGPSQELVKHGERVIRHSQILVEEFEKEAEERPENKQRLLAAAKRVADATSTMIDATKEVESRPGATESQMALRSAAERLQTETSAATHEQQSERTMHQLEQAAKQVAYNATQTIAAASACKQLIESHTVVESLVMESSQTGDTMPRLISSIRDSQNAQTASDKFRAQSRLIRDSHVVIEPATRLVDVARTAVVHVPEQHMAANLQQSSQQLSESLSEMRVALNNAQQLNFSQQLVYSEELIKELDAELLEVQRAAVAGRLQPLHAHETTHTATSALMGAVRQVGSTLAQLVSAAMTHDGQHIGASAVEAAQALRTFTAASRSVCATRRDVDLDTFIVSARSVVHDAGGVFDRVREDANATHMAEAARLVSTSLRQCVACIPQHQQIEQAINQIRTISASSSVRQPDIRRAASSLAAASSDLVVAVRAPQHNESVNGFVNCYTDFHTAVMAGLPAVADRETRNESLDHLEVAREQAVEVLSRAAVVASDRHDRPDPSHQQTLTTSTKQLTETVNLIVQKVVEANRPWETECDAALRQIQSVRHLVDQATLPVNDDSYFGSLDKVTSHSRSLGEAMTGIAKNAKQMESGGHEETQRFCHSVRQSADAVCSLAEAAAQSAYLVGVAHPKSVRGQAALVDAPRLHRSAVLVVQACDRMEKNKGDRTAILEDLNDVAKHTSLMASLCREASDRTTAVTMKKQFINEAAQLAAKTSSLFKSANVVDERQSIDSFSACSSNARELRETVQSLIQFVERPDFAPRPAAISHEGKQAQVPVLTATRRMLDASAEMIGTSKVLASAPRDAATWQNIAGNSREVSESIKSLVAAIRDAAPGQAELDSTISRLEQLIQHVERREMDAVGSQPRTTVTSEKLVHQQIIHGTQSLSEKVEGLRTAACSKGEELAQRVEEQWNITHPLVTAACEAAESSSDSRTQTALFEQTKTVIEAELEVMRSAKEAGGNAQARDAHQRVEEATGLYKEALGDMNSFVNRLSSEKGVTHGMVETITRSIAFTDGAVAGRGHDAERSVADAHTNMTMYLEEIRRTASDLPPSAVEDLPARSLHLSETYKKLSVESHNAILLSSPEHAQRLKVAVQRLGSACIDCVKKVGTRTAHPTDSMAHRDMNEASMEVIERVREVLAALHHGSKGTQACINAANTVSGIIGDLDTTILFATSGSLHPAGAHPGDFTTHREEVIKTAKALIEDTKALVAGAASNQEQLAVAAQNAVRTMVMLCEVVKTGALSLSADHNAEAQVSVMHACRDVAAALSMLIHATKNASGKSLKDPAIEKMKFATKTMISNVTSLLKMVKSVEDREHKGTLALEAAEEAIYQEIQKFEMDAGEGPSSMVNEAPVSSEHLMRATQGVSGAATKLAGVGSSLSQEDAVAAANLARTAVSELLRTTRIAAYETETAEAKFKTINAGREVAMQVRNLMRSVHGVLRVSGGDARVKETLVETTRALARALKDLTACSELIKNEMAQELHDPLEIAENELIGAAVAIDAAAVKLAELRPRETQQRVNENMTFDETILSAAKSITTAVATLVKAASDAQRELVSQGRSFSHQNGAKVSPDYQWSEGLISAARFVAAAVQQLCDAANSLVQGQASEEKLIVAAKQVASSTAQLLIACNVRADQGSHANRRLQAAGAAVKSATERLVNAARQTVIEDERTIIISERLVSGIAQVMDAKEAVLRKEKELQEARAKLATINKERYERGISPEE</sequence>
<protein>
    <recommendedName>
        <fullName evidence="10">FERM domain-containing protein</fullName>
    </recommendedName>
</protein>
<dbReference type="Pfam" id="PF21896">
    <property type="entry name" value="Talin_IBS2B"/>
    <property type="match status" value="2"/>
</dbReference>
<name>A0AAN5CYU2_9BILA</name>
<dbReference type="SUPFAM" id="SSF47220">
    <property type="entry name" value="alpha-catenin/vinculin-like"/>
    <property type="match status" value="1"/>
</dbReference>
<accession>A0AAN5CYU2</accession>
<dbReference type="InterPro" id="IPR032425">
    <property type="entry name" value="FERM_f0"/>
</dbReference>
<dbReference type="Pfam" id="PF01608">
    <property type="entry name" value="I_LWEQ"/>
    <property type="match status" value="1"/>
</dbReference>
<evidence type="ECO:0000313" key="9">
    <source>
        <dbReference type="Proteomes" id="UP001328107"/>
    </source>
</evidence>
<dbReference type="InterPro" id="IPR002404">
    <property type="entry name" value="IRS_PTB"/>
</dbReference>
<dbReference type="EMBL" id="BTRK01000005">
    <property type="protein sequence ID" value="GMR53179.1"/>
    <property type="molecule type" value="Genomic_DNA"/>
</dbReference>
<dbReference type="GO" id="GO:0005178">
    <property type="term" value="F:integrin binding"/>
    <property type="evidence" value="ECO:0007669"/>
    <property type="project" value="TreeGrafter"/>
</dbReference>
<dbReference type="SMART" id="SM00307">
    <property type="entry name" value="ILWEQ"/>
    <property type="match status" value="1"/>
</dbReference>
<gene>
    <name evidence="8" type="ORF">PMAYCL1PPCAC_23374</name>
</gene>
<dbReference type="PROSITE" id="PS00661">
    <property type="entry name" value="FERM_2"/>
    <property type="match status" value="1"/>
</dbReference>
<dbReference type="PANTHER" id="PTHR19981:SF1">
    <property type="entry name" value="RHEA, ISOFORM B"/>
    <property type="match status" value="1"/>
</dbReference>
<evidence type="ECO:0000256" key="5">
    <source>
        <dbReference type="SAM" id="MobiDB-lite"/>
    </source>
</evidence>
<dbReference type="CDD" id="cd10569">
    <property type="entry name" value="FERM_C_Talin"/>
    <property type="match status" value="1"/>
</dbReference>
<dbReference type="Pfam" id="PF21865">
    <property type="entry name" value="TLN1-like_RS"/>
    <property type="match status" value="2"/>
</dbReference>
<feature type="domain" description="I/LWEQ" evidence="7">
    <location>
        <begin position="2340"/>
        <end position="2579"/>
    </location>
</feature>
<dbReference type="GO" id="GO:0051015">
    <property type="term" value="F:actin filament binding"/>
    <property type="evidence" value="ECO:0007669"/>
    <property type="project" value="InterPro"/>
</dbReference>
<dbReference type="Gene3D" id="3.10.20.90">
    <property type="entry name" value="Phosphatidylinositol 3-kinase Catalytic Subunit, Chain A, domain 1"/>
    <property type="match status" value="2"/>
</dbReference>
<dbReference type="Pfam" id="PF02174">
    <property type="entry name" value="IRS"/>
    <property type="match status" value="1"/>
</dbReference>
<dbReference type="FunFam" id="1.20.80.10:FF:000007">
    <property type="entry name" value="Talin 2"/>
    <property type="match status" value="1"/>
</dbReference>
<feature type="coiled-coil region" evidence="4">
    <location>
        <begin position="2547"/>
        <end position="2574"/>
    </location>
</feature>
<dbReference type="InterPro" id="IPR014352">
    <property type="entry name" value="FERM/acyl-CoA-bd_prot_sf"/>
</dbReference>
<dbReference type="Pfam" id="PF16511">
    <property type="entry name" value="FERM_f0"/>
    <property type="match status" value="1"/>
</dbReference>
<dbReference type="GO" id="GO:0005925">
    <property type="term" value="C:focal adhesion"/>
    <property type="evidence" value="ECO:0007669"/>
    <property type="project" value="InterPro"/>
</dbReference>
<dbReference type="PROSITE" id="PS50057">
    <property type="entry name" value="FERM_3"/>
    <property type="match status" value="1"/>
</dbReference>
<dbReference type="GO" id="GO:0030036">
    <property type="term" value="P:actin cytoskeleton organization"/>
    <property type="evidence" value="ECO:0007669"/>
    <property type="project" value="TreeGrafter"/>
</dbReference>
<organism evidence="8 9">
    <name type="scientific">Pristionchus mayeri</name>
    <dbReference type="NCBI Taxonomy" id="1317129"/>
    <lineage>
        <taxon>Eukaryota</taxon>
        <taxon>Metazoa</taxon>
        <taxon>Ecdysozoa</taxon>
        <taxon>Nematoda</taxon>
        <taxon>Chromadorea</taxon>
        <taxon>Rhabditida</taxon>
        <taxon>Rhabditina</taxon>
        <taxon>Diplogasteromorpha</taxon>
        <taxon>Diplogasteroidea</taxon>
        <taxon>Neodiplogasteridae</taxon>
        <taxon>Pristionchus</taxon>
    </lineage>
</organism>
<dbReference type="CDD" id="cd17090">
    <property type="entry name" value="FERM_F1_TLN"/>
    <property type="match status" value="1"/>
</dbReference>
<dbReference type="FunFam" id="2.30.29.30:FF:000028">
    <property type="entry name" value="Talin 2"/>
    <property type="match status" value="1"/>
</dbReference>
<dbReference type="InterPro" id="IPR011993">
    <property type="entry name" value="PH-like_dom_sf"/>
</dbReference>
<dbReference type="GO" id="GO:0001726">
    <property type="term" value="C:ruffle"/>
    <property type="evidence" value="ECO:0007669"/>
    <property type="project" value="InterPro"/>
</dbReference>
<dbReference type="Pfam" id="PF08913">
    <property type="entry name" value="VBS"/>
    <property type="match status" value="1"/>
</dbReference>
<dbReference type="InterPro" id="IPR019748">
    <property type="entry name" value="FERM_central"/>
</dbReference>
<dbReference type="Pfam" id="PF21692">
    <property type="entry name" value="Talin_R4"/>
    <property type="match status" value="2"/>
</dbReference>
<dbReference type="InterPro" id="IPR015009">
    <property type="entry name" value="Vinculin-bd_dom"/>
</dbReference>
<reference evidence="9" key="1">
    <citation type="submission" date="2022-10" db="EMBL/GenBank/DDBJ databases">
        <title>Genome assembly of Pristionchus species.</title>
        <authorList>
            <person name="Yoshida K."/>
            <person name="Sommer R.J."/>
        </authorList>
    </citation>
    <scope>NUCLEOTIDE SEQUENCE [LARGE SCALE GENOMIC DNA]</scope>
    <source>
        <strain evidence="9">RS5460</strain>
    </source>
</reference>
<dbReference type="GO" id="GO:0098609">
    <property type="term" value="P:cell-cell adhesion"/>
    <property type="evidence" value="ECO:0007669"/>
    <property type="project" value="TreeGrafter"/>
</dbReference>
<keyword evidence="4" id="KW-0175">Coiled coil</keyword>
<evidence type="ECO:0000259" key="7">
    <source>
        <dbReference type="PROSITE" id="PS50945"/>
    </source>
</evidence>
<feature type="region of interest" description="Disordered" evidence="5">
    <location>
        <begin position="923"/>
        <end position="963"/>
    </location>
</feature>
<evidence type="ECO:0008006" key="10">
    <source>
        <dbReference type="Google" id="ProtNLM"/>
    </source>
</evidence>
<dbReference type="SUPFAM" id="SSF109880">
    <property type="entry name" value="A middle domain of Talin 1"/>
    <property type="match status" value="1"/>
</dbReference>
<keyword evidence="2" id="KW-0963">Cytoplasm</keyword>
<dbReference type="GO" id="GO:0005856">
    <property type="term" value="C:cytoskeleton"/>
    <property type="evidence" value="ECO:0007669"/>
    <property type="project" value="UniProtKB-SubCell"/>
</dbReference>
<evidence type="ECO:0000256" key="2">
    <source>
        <dbReference type="ARBA" id="ARBA00022490"/>
    </source>
</evidence>
<dbReference type="InterPro" id="IPR054082">
    <property type="entry name" value="Talin_IBS2B"/>
</dbReference>
<comment type="subcellular location">
    <subcellularLocation>
        <location evidence="1">Cytoplasm</location>
        <location evidence="1">Cytoskeleton</location>
    </subcellularLocation>
</comment>
<keyword evidence="9" id="KW-1185">Reference proteome</keyword>